<sequence length="354" mass="38529">MPLTAHRPAENPILTPAMLRPSRPDLEVVGVFNPAAVRHGDETVLLLRVAEAPPHVRGEVAAAVYEPERGELAVTRWRVTDAGVDAHDPRLVSVGGRTWLTSISHLRVARSRDGIHFDVEPTPPLAPANAYEAFGVEDPRITRLDDTYWINYTAVSPLGIATALASTRDFRTFERHGVIFPPNNRDVTILPERLGDHYVALHRPMPSGLGTPAIWVATSPDLFAWGEHRFVAGARPEMWDDTKIGGGAVPFRVRWRGRDAWLAVYHGVTSPDSYALGALLLDADDPSRVLARSATPILAPEAPYEREGFFGGVVFTCGLVTDGDLVRVYYGAADGVTAVADLSLDEILSSVEAL</sequence>
<evidence type="ECO:0000313" key="4">
    <source>
        <dbReference type="EMBL" id="AHG93800.1"/>
    </source>
</evidence>
<dbReference type="PANTHER" id="PTHR34106">
    <property type="entry name" value="GLYCOSIDASE"/>
    <property type="match status" value="1"/>
</dbReference>
<keyword evidence="4" id="KW-0614">Plasmid</keyword>
<dbReference type="InterPro" id="IPR023296">
    <property type="entry name" value="Glyco_hydro_beta-prop_sf"/>
</dbReference>
<dbReference type="KEGG" id="gba:J421_6265"/>
<keyword evidence="4" id="KW-0326">Glycosidase</keyword>
<proteinExistence type="inferred from homology"/>
<dbReference type="RefSeq" id="WP_025415089.1">
    <property type="nucleotide sequence ID" value="NZ_CP007130.1"/>
</dbReference>
<dbReference type="InParanoid" id="W0RU20"/>
<dbReference type="OrthoDB" id="9775877at2"/>
<protein>
    <submittedName>
        <fullName evidence="4">Glycosidase related protein</fullName>
    </submittedName>
</protein>
<dbReference type="CDD" id="cd18612">
    <property type="entry name" value="GH130_Lin0857-like"/>
    <property type="match status" value="1"/>
</dbReference>
<keyword evidence="1" id="KW-0328">Glycosyltransferase</keyword>
<evidence type="ECO:0000256" key="1">
    <source>
        <dbReference type="ARBA" id="ARBA00022676"/>
    </source>
</evidence>
<dbReference type="Gene3D" id="2.115.10.20">
    <property type="entry name" value="Glycosyl hydrolase domain, family 43"/>
    <property type="match status" value="1"/>
</dbReference>
<keyword evidence="5" id="KW-1185">Reference proteome</keyword>
<organism evidence="4 5">
    <name type="scientific">Gemmatirosa kalamazoonensis</name>
    <dbReference type="NCBI Taxonomy" id="861299"/>
    <lineage>
        <taxon>Bacteria</taxon>
        <taxon>Pseudomonadati</taxon>
        <taxon>Gemmatimonadota</taxon>
        <taxon>Gemmatimonadia</taxon>
        <taxon>Gemmatimonadales</taxon>
        <taxon>Gemmatimonadaceae</taxon>
        <taxon>Gemmatirosa</taxon>
    </lineage>
</organism>
<geneLocation type="plasmid" evidence="4 5">
    <name>2</name>
</geneLocation>
<keyword evidence="4" id="KW-0378">Hydrolase</keyword>
<name>W0RU20_9BACT</name>
<dbReference type="HOGENOM" id="CLU_046648_0_0_0"/>
<dbReference type="Proteomes" id="UP000019151">
    <property type="component" value="Plasmid 2"/>
</dbReference>
<dbReference type="PIRSF" id="PIRSF016202">
    <property type="entry name" value="PH1107"/>
    <property type="match status" value="1"/>
</dbReference>
<evidence type="ECO:0000256" key="2">
    <source>
        <dbReference type="ARBA" id="ARBA00022679"/>
    </source>
</evidence>
<dbReference type="Pfam" id="PF04041">
    <property type="entry name" value="Glyco_hydro_130"/>
    <property type="match status" value="1"/>
</dbReference>
<evidence type="ECO:0000256" key="3">
    <source>
        <dbReference type="ARBA" id="ARBA00024356"/>
    </source>
</evidence>
<evidence type="ECO:0000313" key="5">
    <source>
        <dbReference type="Proteomes" id="UP000019151"/>
    </source>
</evidence>
<dbReference type="GO" id="GO:0016757">
    <property type="term" value="F:glycosyltransferase activity"/>
    <property type="evidence" value="ECO:0007669"/>
    <property type="project" value="UniProtKB-KW"/>
</dbReference>
<dbReference type="AlphaFoldDB" id="W0RU20"/>
<dbReference type="InterPro" id="IPR007184">
    <property type="entry name" value="Mannoside_phosphorylase"/>
</dbReference>
<dbReference type="EMBL" id="CP007130">
    <property type="protein sequence ID" value="AHG93800.1"/>
    <property type="molecule type" value="Genomic_DNA"/>
</dbReference>
<dbReference type="PANTHER" id="PTHR34106:SF5">
    <property type="entry name" value="GLYCOSIDASE"/>
    <property type="match status" value="1"/>
</dbReference>
<reference evidence="4 5" key="1">
    <citation type="journal article" date="2014" name="Genome Announc.">
        <title>Genome Sequence and Methylome of Soil Bacterium Gemmatirosa kalamazoonensis KBS708T, a Member of the Rarely Cultivated Gemmatimonadetes Phylum.</title>
        <authorList>
            <person name="Debruyn J.M."/>
            <person name="Radosevich M."/>
            <person name="Wommack K.E."/>
            <person name="Polson S.W."/>
            <person name="Hauser L.J."/>
            <person name="Fawaz M.N."/>
            <person name="Korlach J."/>
            <person name="Tsai Y.C."/>
        </authorList>
    </citation>
    <scope>NUCLEOTIDE SEQUENCE [LARGE SCALE GENOMIC DNA]</scope>
    <source>
        <strain evidence="4 5">KBS708</strain>
        <plasmid evidence="5">Plasmid 2</plasmid>
    </source>
</reference>
<gene>
    <name evidence="4" type="ORF">J421_6265</name>
</gene>
<dbReference type="eggNOG" id="COG2152">
    <property type="taxonomic scope" value="Bacteria"/>
</dbReference>
<dbReference type="PATRIC" id="fig|861299.3.peg.6333"/>
<comment type="similarity">
    <text evidence="3">Belongs to the glycosyl hydrolase 130 family.</text>
</comment>
<accession>W0RU20</accession>
<dbReference type="SUPFAM" id="SSF75005">
    <property type="entry name" value="Arabinanase/levansucrase/invertase"/>
    <property type="match status" value="1"/>
</dbReference>
<keyword evidence="2" id="KW-0808">Transferase</keyword>
<dbReference type="GO" id="GO:0016798">
    <property type="term" value="F:hydrolase activity, acting on glycosyl bonds"/>
    <property type="evidence" value="ECO:0007669"/>
    <property type="project" value="UniProtKB-KW"/>
</dbReference>